<feature type="transmembrane region" description="Helical" evidence="7">
    <location>
        <begin position="1229"/>
        <end position="1249"/>
    </location>
</feature>
<dbReference type="Pfam" id="PF01061">
    <property type="entry name" value="ABC2_membrane"/>
    <property type="match status" value="2"/>
</dbReference>
<dbReference type="PROSITE" id="PS50893">
    <property type="entry name" value="ABC_TRANSPORTER_2"/>
    <property type="match status" value="2"/>
</dbReference>
<dbReference type="InterPro" id="IPR043926">
    <property type="entry name" value="ABCG_dom"/>
</dbReference>
<feature type="compositionally biased region" description="Acidic residues" evidence="6">
    <location>
        <begin position="41"/>
        <end position="51"/>
    </location>
</feature>
<feature type="transmembrane region" description="Helical" evidence="7">
    <location>
        <begin position="1828"/>
        <end position="1853"/>
    </location>
</feature>
<evidence type="ECO:0000313" key="9">
    <source>
        <dbReference type="EMBL" id="POM66898.1"/>
    </source>
</evidence>
<evidence type="ECO:0000256" key="1">
    <source>
        <dbReference type="ARBA" id="ARBA00004141"/>
    </source>
</evidence>
<evidence type="ECO:0000256" key="3">
    <source>
        <dbReference type="ARBA" id="ARBA00022692"/>
    </source>
</evidence>
<dbReference type="InterPro" id="IPR027417">
    <property type="entry name" value="P-loop_NTPase"/>
</dbReference>
<sequence length="2058" mass="227771">MHEEVQFVDADGNVVQNDGNLVIKMSNFSGGGDLVKSGGFTDDDSTNEEASDAGRTKVTHRVVRRMVQKDVRRTVVHKAGSSSEAESEEDVQYVESDGDDLAHMTPQRVVRRMVVHKGTAGSGAEDDIDAEFFSSDESVGGSSRGGYTVSDRIMIPGSETRRVVSRSVVSSSQQEEAENGAIAAVSTIANENTSMDDEVKMTAPVEVAVTGTDDEEKRSIEVSDAAGLEESNPRPEGHSSHNDVVIPAVAAGVADATTMKTAIDRTEVVTPGSNEPSINTKTGTDKSPKKSHHIRRNSGGGFWGFFSKSEEEPKEDNIKNVDISVVSTPSSPVEEYVKTVVEVSEVALDLAPEVAESPRQDVVLSAEADSATVSETLVSPSSMAKTSFGVIPAPDAEGEEKSPILSVAEPVDVPEPHEIVTTTQIAEEESESSSKVPHRKTGRSIWKFWAGDKPKSPLNEDEEPKDEEKYAVNSVVDSDVVTGATNEEHAPAHDVHKNWQQQNKEHPTQLAAEGATYGHESKTRSPVARGQGAVVESPRDNTVSARMTEITQTTVEVEEFDTGNVYHGAEEAGADHSVVTESHQFVKSESVEHEEPKDVKPARAGGFWGFLGKKESPPVTTTGSSNAKRVSWTIEGDTGKSRDSIKDEEDVTVAASVPQVESVRRSIPSDGTQSDVAGPEASSGKLVRDSERRTTELIDGVEPDIELDEHYVEVASPRHGGHALSDEEQWSVKPCSLSWSKLRLDRSNWKNAPDGTQSGNNEVVLDDVSGSVKAGEFLVITGPSKDESLALLSCLAGYEDAMEGNVTVNGREWNEKMNRYIAYIMREDLFYETLTVHEHLVIQAQLRMRRTHSDEMCLERVESVIEDMGLHDCRDKLIGGGISLPGITRGERKLLALATALLTNPSILLVEEPTDGLDTFSAEKIVAKLRWLAFEKGLTVAVTLHHPSSHFYGLFDVLYLVADSSCVYDGKAADCVAYFSTIGFQCPEYMSPMDYFMLQMVVGDRDSDDEGVARVETLKREWTERNAAVYAENAARAAAASQDAVVDDYEQKNRYYHMGCCGQLWLLWARHIRRLSRYGFVFWWYLLAALFIGVVFGLVYLQLDLDDQHGIQNFSGSFFYIVVVQMLFTAYRTFVFMPRETATALRERQEYRGGWYHLLCWYFTKIIAELPALIVLSIALFVPVFLLVGIGHGFKVYVYMQIVMVLAGWAAIAWAFLTLAILRHVTLALIVYAMLLVLFVAFGGLVINATDIPDWLVWLHYISPVKYAYEAMMKIFWKRVDSIDCDWTLEGCVALTGDGVLKYYSMENRSALGDSLISLAICVAVFVVAFWFLLVLANKRISGLQWRYDWAFKDPLGHLQQRVMNATVNEKPGTIMSTTQRILERKSHHSSSAAVEGDNHYICVETPRVGSHGMCDAPSMTLGWSSLWLKAQTDNDNHQYLLSDASGSTKCGELMLITGPSGESNVTLLESLGGLQKSLKGKISLNGDVTAAPKLSKCSAYVARDDLFYETLTVEEHLRFQAQLIVGNSSTGCGLCCGSASDLETERVEMVLDELELASKRHMLIRYLSAADTKLLAIATALLTNPSILLTEEPTCGMDFYSSQRVVLKLRQLARGGRTVLVTMAHPSSHLYALFDSLYLLAGGAAVYHGKVREAVSYFASLGYQCPQYMSPVDYFIRQVSVRGKDNDDGQATLFKEAWSTRYSELYLTDNMEEQEEQGRVGVSRRRVGCCGQFSLLFCRHILRLARYRAVFGWHAFGMIVLGVIFGLIFLQLDLDDQQDIQNWAGAFFYIIVLQMLVIAYRTFVFLPREMAIAEREHRFGGYYMACWYLTKVFAELPAMLVLSILLFVPAYLLIGIGHGFKLYFYMQIVVWLSGWSAAGMASLVLGFFRRVRVAVIVYMLLLILFVIFGGLLINVDDVPDYLIWLHYISPVKYGYEAMMKLFWGRIGFLACGGGDGSGSGSAMFATVGDATVGDDYSFSMSGSGSYEDDDGCIAHSGDEVLAHYSMEESRTARSDTIILLELAVLYFFIGYAFLSLRWRWYKTRQQRYSAITSQTIN</sequence>
<dbReference type="InterPro" id="IPR050352">
    <property type="entry name" value="ABCG_transporters"/>
</dbReference>
<evidence type="ECO:0000313" key="10">
    <source>
        <dbReference type="Proteomes" id="UP000237271"/>
    </source>
</evidence>
<dbReference type="GO" id="GO:0005524">
    <property type="term" value="F:ATP binding"/>
    <property type="evidence" value="ECO:0007669"/>
    <property type="project" value="InterPro"/>
</dbReference>
<feature type="region of interest" description="Disordered" evidence="6">
    <location>
        <begin position="39"/>
        <end position="58"/>
    </location>
</feature>
<dbReference type="GO" id="GO:0016020">
    <property type="term" value="C:membrane"/>
    <property type="evidence" value="ECO:0007669"/>
    <property type="project" value="UniProtKB-SubCell"/>
</dbReference>
<feature type="transmembrane region" description="Helical" evidence="7">
    <location>
        <begin position="1865"/>
        <end position="1889"/>
    </location>
</feature>
<evidence type="ECO:0000256" key="5">
    <source>
        <dbReference type="ARBA" id="ARBA00023136"/>
    </source>
</evidence>
<evidence type="ECO:0000256" key="7">
    <source>
        <dbReference type="SAM" id="Phobius"/>
    </source>
</evidence>
<gene>
    <name evidence="9" type="ORF">PHPALM_17172</name>
</gene>
<dbReference type="Gene3D" id="3.40.50.300">
    <property type="entry name" value="P-loop containing nucleotide triphosphate hydrolases"/>
    <property type="match status" value="2"/>
</dbReference>
<comment type="subcellular location">
    <subcellularLocation>
        <location evidence="1">Membrane</location>
        <topology evidence="1">Multi-pass membrane protein</topology>
    </subcellularLocation>
</comment>
<evidence type="ECO:0000256" key="4">
    <source>
        <dbReference type="ARBA" id="ARBA00022989"/>
    </source>
</evidence>
<dbReference type="InterPro" id="IPR013525">
    <property type="entry name" value="ABC2_TM"/>
</dbReference>
<feature type="region of interest" description="Disordered" evidence="6">
    <location>
        <begin position="211"/>
        <end position="242"/>
    </location>
</feature>
<feature type="transmembrane region" description="Helical" evidence="7">
    <location>
        <begin position="1054"/>
        <end position="1070"/>
    </location>
</feature>
<evidence type="ECO:0000259" key="8">
    <source>
        <dbReference type="PROSITE" id="PS50893"/>
    </source>
</evidence>
<feature type="domain" description="ABC transporter" evidence="8">
    <location>
        <begin position="742"/>
        <end position="988"/>
    </location>
</feature>
<keyword evidence="2" id="KW-0813">Transport</keyword>
<evidence type="ECO:0000256" key="2">
    <source>
        <dbReference type="ARBA" id="ARBA00022448"/>
    </source>
</evidence>
<keyword evidence="10" id="KW-1185">Reference proteome</keyword>
<dbReference type="PANTHER" id="PTHR48041">
    <property type="entry name" value="ABC TRANSPORTER G FAMILY MEMBER 28"/>
    <property type="match status" value="1"/>
</dbReference>
<name>A0A2P4XMX8_9STRA</name>
<feature type="compositionally biased region" description="Polar residues" evidence="6">
    <location>
        <begin position="271"/>
        <end position="282"/>
    </location>
</feature>
<feature type="compositionally biased region" description="Basic and acidic residues" evidence="6">
    <location>
        <begin position="231"/>
        <end position="241"/>
    </location>
</feature>
<feature type="transmembrane region" description="Helical" evidence="7">
    <location>
        <begin position="1082"/>
        <end position="1103"/>
    </location>
</feature>
<dbReference type="Pfam" id="PF19055">
    <property type="entry name" value="ABC2_membrane_7"/>
    <property type="match status" value="2"/>
</dbReference>
<dbReference type="EMBL" id="NCKW01009508">
    <property type="protein sequence ID" value="POM66898.1"/>
    <property type="molecule type" value="Genomic_DNA"/>
</dbReference>
<organism evidence="9 10">
    <name type="scientific">Phytophthora palmivora</name>
    <dbReference type="NCBI Taxonomy" id="4796"/>
    <lineage>
        <taxon>Eukaryota</taxon>
        <taxon>Sar</taxon>
        <taxon>Stramenopiles</taxon>
        <taxon>Oomycota</taxon>
        <taxon>Peronosporomycetes</taxon>
        <taxon>Peronosporales</taxon>
        <taxon>Peronosporaceae</taxon>
        <taxon>Phytophthora</taxon>
    </lineage>
</organism>
<keyword evidence="5 7" id="KW-0472">Membrane</keyword>
<comment type="caution">
    <text evidence="9">The sequence shown here is derived from an EMBL/GenBank/DDBJ whole genome shotgun (WGS) entry which is preliminary data.</text>
</comment>
<feature type="region of interest" description="Disordered" evidence="6">
    <location>
        <begin position="269"/>
        <end position="294"/>
    </location>
</feature>
<dbReference type="OrthoDB" id="66620at2759"/>
<protein>
    <submittedName>
        <fullName evidence="9">Multidrug resistance protein ABC Superfamily</fullName>
    </submittedName>
</protein>
<feature type="compositionally biased region" description="Basic and acidic residues" evidence="6">
    <location>
        <begin position="587"/>
        <end position="601"/>
    </location>
</feature>
<evidence type="ECO:0000256" key="6">
    <source>
        <dbReference type="SAM" id="MobiDB-lite"/>
    </source>
</evidence>
<feature type="transmembrane region" description="Helical" evidence="7">
    <location>
        <begin position="1316"/>
        <end position="1337"/>
    </location>
</feature>
<dbReference type="GO" id="GO:0016887">
    <property type="term" value="F:ATP hydrolysis activity"/>
    <property type="evidence" value="ECO:0007669"/>
    <property type="project" value="InterPro"/>
</dbReference>
<feature type="transmembrane region" description="Helical" evidence="7">
    <location>
        <begin position="1196"/>
        <end position="1222"/>
    </location>
</feature>
<dbReference type="PANTHER" id="PTHR48041:SF139">
    <property type="entry name" value="PROTEIN SCARLET"/>
    <property type="match status" value="1"/>
</dbReference>
<feature type="compositionally biased region" description="Polar residues" evidence="6">
    <location>
        <begin position="618"/>
        <end position="628"/>
    </location>
</feature>
<feature type="transmembrane region" description="Helical" evidence="7">
    <location>
        <begin position="1118"/>
        <end position="1137"/>
    </location>
</feature>
<feature type="region of interest" description="Disordered" evidence="6">
    <location>
        <begin position="514"/>
        <end position="540"/>
    </location>
</feature>
<feature type="transmembrane region" description="Helical" evidence="7">
    <location>
        <begin position="1785"/>
        <end position="1807"/>
    </location>
</feature>
<dbReference type="InterPro" id="IPR003439">
    <property type="entry name" value="ABC_transporter-like_ATP-bd"/>
</dbReference>
<feature type="transmembrane region" description="Helical" evidence="7">
    <location>
        <begin position="1750"/>
        <end position="1773"/>
    </location>
</feature>
<dbReference type="Pfam" id="PF00005">
    <property type="entry name" value="ABC_tran"/>
    <property type="match status" value="2"/>
</dbReference>
<feature type="region of interest" description="Disordered" evidence="6">
    <location>
        <begin position="447"/>
        <end position="469"/>
    </location>
</feature>
<feature type="transmembrane region" description="Helical" evidence="7">
    <location>
        <begin position="1896"/>
        <end position="1916"/>
    </location>
</feature>
<feature type="transmembrane region" description="Helical" evidence="7">
    <location>
        <begin position="2017"/>
        <end position="2035"/>
    </location>
</feature>
<feature type="domain" description="ABC transporter" evidence="8">
    <location>
        <begin position="1422"/>
        <end position="1668"/>
    </location>
</feature>
<keyword evidence="4 7" id="KW-1133">Transmembrane helix</keyword>
<proteinExistence type="predicted"/>
<feature type="transmembrane region" description="Helical" evidence="7">
    <location>
        <begin position="1158"/>
        <end position="1190"/>
    </location>
</feature>
<feature type="region of interest" description="Disordered" evidence="6">
    <location>
        <begin position="587"/>
        <end position="691"/>
    </location>
</feature>
<dbReference type="GO" id="GO:0140359">
    <property type="term" value="F:ABC-type transporter activity"/>
    <property type="evidence" value="ECO:0007669"/>
    <property type="project" value="InterPro"/>
</dbReference>
<keyword evidence="3 7" id="KW-0812">Transmembrane</keyword>
<reference evidence="9 10" key="1">
    <citation type="journal article" date="2017" name="Genome Biol. Evol.">
        <title>Phytophthora megakarya and P. palmivora, closely related causal agents of cacao black pod rot, underwent increases in genome sizes and gene numbers by different mechanisms.</title>
        <authorList>
            <person name="Ali S.S."/>
            <person name="Shao J."/>
            <person name="Lary D.J."/>
            <person name="Kronmiller B."/>
            <person name="Shen D."/>
            <person name="Strem M.D."/>
            <person name="Amoako-Attah I."/>
            <person name="Akrofi A.Y."/>
            <person name="Begoude B.A."/>
            <person name="Ten Hoopen G.M."/>
            <person name="Coulibaly K."/>
            <person name="Kebe B.I."/>
            <person name="Melnick R.L."/>
            <person name="Guiltinan M.J."/>
            <person name="Tyler B.M."/>
            <person name="Meinhardt L.W."/>
            <person name="Bailey B.A."/>
        </authorList>
    </citation>
    <scope>NUCLEOTIDE SEQUENCE [LARGE SCALE GENOMIC DNA]</scope>
    <source>
        <strain evidence="10">sbr112.9</strain>
    </source>
</reference>
<dbReference type="Proteomes" id="UP000237271">
    <property type="component" value="Unassembled WGS sequence"/>
</dbReference>
<accession>A0A2P4XMX8</accession>
<dbReference type="SUPFAM" id="SSF52540">
    <property type="entry name" value="P-loop containing nucleoside triphosphate hydrolases"/>
    <property type="match status" value="2"/>
</dbReference>